<protein>
    <submittedName>
        <fullName evidence="2">Uncharacterized protein</fullName>
    </submittedName>
</protein>
<gene>
    <name evidence="2" type="ORF">BD410DRAFT_901073</name>
</gene>
<organism evidence="2 3">
    <name type="scientific">Rickenella mellea</name>
    <dbReference type="NCBI Taxonomy" id="50990"/>
    <lineage>
        <taxon>Eukaryota</taxon>
        <taxon>Fungi</taxon>
        <taxon>Dikarya</taxon>
        <taxon>Basidiomycota</taxon>
        <taxon>Agaricomycotina</taxon>
        <taxon>Agaricomycetes</taxon>
        <taxon>Hymenochaetales</taxon>
        <taxon>Rickenellaceae</taxon>
        <taxon>Rickenella</taxon>
    </lineage>
</organism>
<evidence type="ECO:0000313" key="3">
    <source>
        <dbReference type="Proteomes" id="UP000294933"/>
    </source>
</evidence>
<dbReference type="Proteomes" id="UP000294933">
    <property type="component" value="Unassembled WGS sequence"/>
</dbReference>
<feature type="compositionally biased region" description="Basic residues" evidence="1">
    <location>
        <begin position="280"/>
        <end position="290"/>
    </location>
</feature>
<feature type="region of interest" description="Disordered" evidence="1">
    <location>
        <begin position="85"/>
        <end position="120"/>
    </location>
</feature>
<evidence type="ECO:0000313" key="2">
    <source>
        <dbReference type="EMBL" id="TDL18004.1"/>
    </source>
</evidence>
<proteinExistence type="predicted"/>
<dbReference type="OrthoDB" id="3234283at2759"/>
<dbReference type="STRING" id="50990.A0A4Y7PRJ7"/>
<feature type="compositionally biased region" description="Basic and acidic residues" evidence="1">
    <location>
        <begin position="330"/>
        <end position="340"/>
    </location>
</feature>
<feature type="compositionally biased region" description="Basic and acidic residues" evidence="1">
    <location>
        <begin position="260"/>
        <end position="278"/>
    </location>
</feature>
<dbReference type="VEuPathDB" id="FungiDB:BD410DRAFT_901073"/>
<keyword evidence="3" id="KW-1185">Reference proteome</keyword>
<dbReference type="AlphaFoldDB" id="A0A4Y7PRJ7"/>
<feature type="region of interest" description="Disordered" evidence="1">
    <location>
        <begin position="142"/>
        <end position="169"/>
    </location>
</feature>
<accession>A0A4Y7PRJ7</accession>
<feature type="region of interest" description="Disordered" evidence="1">
    <location>
        <begin position="199"/>
        <end position="295"/>
    </location>
</feature>
<feature type="compositionally biased region" description="Low complexity" evidence="1">
    <location>
        <begin position="85"/>
        <end position="100"/>
    </location>
</feature>
<evidence type="ECO:0000256" key="1">
    <source>
        <dbReference type="SAM" id="MobiDB-lite"/>
    </source>
</evidence>
<reference evidence="2 3" key="1">
    <citation type="submission" date="2018-06" db="EMBL/GenBank/DDBJ databases">
        <title>A transcriptomic atlas of mushroom development highlights an independent origin of complex multicellularity.</title>
        <authorList>
            <consortium name="DOE Joint Genome Institute"/>
            <person name="Krizsan K."/>
            <person name="Almasi E."/>
            <person name="Merenyi Z."/>
            <person name="Sahu N."/>
            <person name="Viragh M."/>
            <person name="Koszo T."/>
            <person name="Mondo S."/>
            <person name="Kiss B."/>
            <person name="Balint B."/>
            <person name="Kues U."/>
            <person name="Barry K."/>
            <person name="Hegedus J.C."/>
            <person name="Henrissat B."/>
            <person name="Johnson J."/>
            <person name="Lipzen A."/>
            <person name="Ohm R."/>
            <person name="Nagy I."/>
            <person name="Pangilinan J."/>
            <person name="Yan J."/>
            <person name="Xiong Y."/>
            <person name="Grigoriev I.V."/>
            <person name="Hibbett D.S."/>
            <person name="Nagy L.G."/>
        </authorList>
    </citation>
    <scope>NUCLEOTIDE SEQUENCE [LARGE SCALE GENOMIC DNA]</scope>
    <source>
        <strain evidence="2 3">SZMC22713</strain>
    </source>
</reference>
<feature type="compositionally biased region" description="Low complexity" evidence="1">
    <location>
        <begin position="227"/>
        <end position="242"/>
    </location>
</feature>
<name>A0A4Y7PRJ7_9AGAM</name>
<dbReference type="EMBL" id="ML170213">
    <property type="protein sequence ID" value="TDL18004.1"/>
    <property type="molecule type" value="Genomic_DNA"/>
</dbReference>
<feature type="compositionally biased region" description="Basic residues" evidence="1">
    <location>
        <begin position="217"/>
        <end position="226"/>
    </location>
</feature>
<feature type="region of interest" description="Disordered" evidence="1">
    <location>
        <begin position="330"/>
        <end position="362"/>
    </location>
</feature>
<sequence length="403" mass="43532">MAPHRACRPLQNIVVPKEPSSVSTGENSNCVAEQSTNVVERLARATANLVSIHSVNTGFAASHPVPQSSTPAKRQAAVGRTHPIAAPISSLPPSSFPSSSTCERFPDVNADAADEGSSNYASLSADDPFGFLAVERKLKVQRADAAPLHSRTGEASDSSASDDGDVEISRNDGTEEAFAYAFPTPPPARLRLGDTSFSTERDATPTAAQDRSLLVTPKRRIRKRKPAASPSSNSLNLSSLPSTPSPSKPSRNTLHSLQQKNEKDDDRLPLADKIDQPAKSKGKGRPKKAKATTNDAKEELNVMAISRELEALLPRRPVKKILPVRAKGRKADGAETENKAQKALVSKGKGKRNVKPASKRDVKDEGEIFSLDSEEAETQRNARIEYFKKLEGFEVEKENVYLV</sequence>